<proteinExistence type="predicted"/>
<evidence type="ECO:0000313" key="3">
    <source>
        <dbReference type="Proteomes" id="UP001385951"/>
    </source>
</evidence>
<reference evidence="2 3" key="1">
    <citation type="submission" date="2022-09" db="EMBL/GenBank/DDBJ databases">
        <authorList>
            <person name="Palmer J.M."/>
        </authorList>
    </citation>
    <scope>NUCLEOTIDE SEQUENCE [LARGE SCALE GENOMIC DNA]</scope>
    <source>
        <strain evidence="2 3">DSM 7382</strain>
    </source>
</reference>
<accession>A0AAW0GA78</accession>
<dbReference type="Proteomes" id="UP001385951">
    <property type="component" value="Unassembled WGS sequence"/>
</dbReference>
<protein>
    <submittedName>
        <fullName evidence="2">Uncharacterized protein</fullName>
    </submittedName>
</protein>
<dbReference type="AlphaFoldDB" id="A0AAW0GA78"/>
<evidence type="ECO:0000256" key="1">
    <source>
        <dbReference type="SAM" id="MobiDB-lite"/>
    </source>
</evidence>
<feature type="region of interest" description="Disordered" evidence="1">
    <location>
        <begin position="50"/>
        <end position="98"/>
    </location>
</feature>
<organism evidence="2 3">
    <name type="scientific">Cerrena zonata</name>
    <dbReference type="NCBI Taxonomy" id="2478898"/>
    <lineage>
        <taxon>Eukaryota</taxon>
        <taxon>Fungi</taxon>
        <taxon>Dikarya</taxon>
        <taxon>Basidiomycota</taxon>
        <taxon>Agaricomycotina</taxon>
        <taxon>Agaricomycetes</taxon>
        <taxon>Polyporales</taxon>
        <taxon>Cerrenaceae</taxon>
        <taxon>Cerrena</taxon>
    </lineage>
</organism>
<evidence type="ECO:0000313" key="2">
    <source>
        <dbReference type="EMBL" id="KAK7690270.1"/>
    </source>
</evidence>
<sequence>MNSPASPLHVEPYPPRPQSTNPGPPMDTPARKHVEGVYDRFLMSTTGVKRAGKGYQSDNGGPVGHIASPKPVTQRKKENFFSTRRKPLPPPVSSEDWRKSAVDEFGAICSSKDDALPHGKAEQGHGPSIVRRALRTIVNGKR</sequence>
<comment type="caution">
    <text evidence="2">The sequence shown here is derived from an EMBL/GenBank/DDBJ whole genome shotgun (WGS) entry which is preliminary data.</text>
</comment>
<keyword evidence="3" id="KW-1185">Reference proteome</keyword>
<name>A0AAW0GA78_9APHY</name>
<feature type="compositionally biased region" description="Pro residues" evidence="1">
    <location>
        <begin position="12"/>
        <end position="27"/>
    </location>
</feature>
<gene>
    <name evidence="2" type="ORF">QCA50_006925</name>
</gene>
<feature type="region of interest" description="Disordered" evidence="1">
    <location>
        <begin position="1"/>
        <end position="35"/>
    </location>
</feature>
<dbReference type="EMBL" id="JASBNA010000007">
    <property type="protein sequence ID" value="KAK7690270.1"/>
    <property type="molecule type" value="Genomic_DNA"/>
</dbReference>